<dbReference type="Pfam" id="PF07686">
    <property type="entry name" value="V-set"/>
    <property type="match status" value="1"/>
</dbReference>
<proteinExistence type="predicted"/>
<dbReference type="Proteomes" id="UP000261500">
    <property type="component" value="Unplaced"/>
</dbReference>
<dbReference type="CDD" id="cd05716">
    <property type="entry name" value="IgV_pIgR_like"/>
    <property type="match status" value="1"/>
</dbReference>
<evidence type="ECO:0000259" key="4">
    <source>
        <dbReference type="Pfam" id="PF07686"/>
    </source>
</evidence>
<accession>A0A3B3VH74</accession>
<sequence length="140" mass="15713">MHIGAVLAAWEQIIGCVTGDVIPVFGYEGSAAKVPCPYGPGYEDYEKYLCKNDCRDDDDVLIKSKGNNNKYSTDDDKRARTFTVTISDLRLDEAGKYWCGVTRDLTDIYKELPLSDPEWIVGNYTQFHLTVGKSMTIHCS</sequence>
<protein>
    <recommendedName>
        <fullName evidence="4">Immunoglobulin V-set domain-containing protein</fullName>
    </recommendedName>
</protein>
<dbReference type="AlphaFoldDB" id="A0A3B3VH74"/>
<dbReference type="GeneTree" id="ENSGT01090000261087"/>
<dbReference type="PANTHER" id="PTHR11860">
    <property type="entry name" value="POLYMERIC-IMMUNOGLOBULIN RECEPTOR"/>
    <property type="match status" value="1"/>
</dbReference>
<evidence type="ECO:0000256" key="2">
    <source>
        <dbReference type="ARBA" id="ARBA00022692"/>
    </source>
</evidence>
<comment type="subcellular location">
    <subcellularLocation>
        <location evidence="1">Membrane</location>
    </subcellularLocation>
</comment>
<reference evidence="5" key="2">
    <citation type="submission" date="2025-09" db="UniProtKB">
        <authorList>
            <consortium name="Ensembl"/>
        </authorList>
    </citation>
    <scope>IDENTIFICATION</scope>
</reference>
<name>A0A3B3VH74_9TELE</name>
<evidence type="ECO:0000313" key="6">
    <source>
        <dbReference type="Proteomes" id="UP000261500"/>
    </source>
</evidence>
<dbReference type="PANTHER" id="PTHR11860:SF118">
    <property type="entry name" value="CMRF35-LIKE MOLECULE 3-RELATED"/>
    <property type="match status" value="1"/>
</dbReference>
<dbReference type="InterPro" id="IPR013106">
    <property type="entry name" value="Ig_V-set"/>
</dbReference>
<dbReference type="Gene3D" id="2.60.40.10">
    <property type="entry name" value="Immunoglobulins"/>
    <property type="match status" value="1"/>
</dbReference>
<keyword evidence="3" id="KW-0472">Membrane</keyword>
<dbReference type="InterPro" id="IPR036179">
    <property type="entry name" value="Ig-like_dom_sf"/>
</dbReference>
<dbReference type="Ensembl" id="ENSPLAT00000003629.1">
    <property type="protein sequence ID" value="ENSPLAP00000024342.1"/>
    <property type="gene ID" value="ENSPLAG00000010462.1"/>
</dbReference>
<keyword evidence="2" id="KW-0812">Transmembrane</keyword>
<feature type="domain" description="Immunoglobulin V-set" evidence="4">
    <location>
        <begin position="24"/>
        <end position="104"/>
    </location>
</feature>
<dbReference type="GO" id="GO:0005886">
    <property type="term" value="C:plasma membrane"/>
    <property type="evidence" value="ECO:0007669"/>
    <property type="project" value="TreeGrafter"/>
</dbReference>
<evidence type="ECO:0000256" key="3">
    <source>
        <dbReference type="ARBA" id="ARBA00023136"/>
    </source>
</evidence>
<evidence type="ECO:0000256" key="1">
    <source>
        <dbReference type="ARBA" id="ARBA00004370"/>
    </source>
</evidence>
<dbReference type="InterPro" id="IPR013783">
    <property type="entry name" value="Ig-like_fold"/>
</dbReference>
<dbReference type="SUPFAM" id="SSF48726">
    <property type="entry name" value="Immunoglobulin"/>
    <property type="match status" value="1"/>
</dbReference>
<dbReference type="InterPro" id="IPR050671">
    <property type="entry name" value="CD300_family_receptors"/>
</dbReference>
<reference evidence="5" key="1">
    <citation type="submission" date="2025-08" db="UniProtKB">
        <authorList>
            <consortium name="Ensembl"/>
        </authorList>
    </citation>
    <scope>IDENTIFICATION</scope>
</reference>
<dbReference type="GO" id="GO:0004888">
    <property type="term" value="F:transmembrane signaling receptor activity"/>
    <property type="evidence" value="ECO:0007669"/>
    <property type="project" value="TreeGrafter"/>
</dbReference>
<organism evidence="5 6">
    <name type="scientific">Poecilia latipinna</name>
    <name type="common">sailfin molly</name>
    <dbReference type="NCBI Taxonomy" id="48699"/>
    <lineage>
        <taxon>Eukaryota</taxon>
        <taxon>Metazoa</taxon>
        <taxon>Chordata</taxon>
        <taxon>Craniata</taxon>
        <taxon>Vertebrata</taxon>
        <taxon>Euteleostomi</taxon>
        <taxon>Actinopterygii</taxon>
        <taxon>Neopterygii</taxon>
        <taxon>Teleostei</taxon>
        <taxon>Neoteleostei</taxon>
        <taxon>Acanthomorphata</taxon>
        <taxon>Ovalentaria</taxon>
        <taxon>Atherinomorphae</taxon>
        <taxon>Cyprinodontiformes</taxon>
        <taxon>Poeciliidae</taxon>
        <taxon>Poeciliinae</taxon>
        <taxon>Poecilia</taxon>
    </lineage>
</organism>
<keyword evidence="6" id="KW-1185">Reference proteome</keyword>
<evidence type="ECO:0000313" key="5">
    <source>
        <dbReference type="Ensembl" id="ENSPLAP00000024342.1"/>
    </source>
</evidence>